<keyword evidence="4" id="KW-1185">Reference proteome</keyword>
<evidence type="ECO:0000256" key="1">
    <source>
        <dbReference type="ARBA" id="ARBA00006484"/>
    </source>
</evidence>
<dbReference type="InterPro" id="IPR036291">
    <property type="entry name" value="NAD(P)-bd_dom_sf"/>
</dbReference>
<dbReference type="FunFam" id="3.40.50.720:FF:000084">
    <property type="entry name" value="Short-chain dehydrogenase reductase"/>
    <property type="match status" value="1"/>
</dbReference>
<dbReference type="EMBL" id="SMJW01000103">
    <property type="protein sequence ID" value="TDC13335.1"/>
    <property type="molecule type" value="Genomic_DNA"/>
</dbReference>
<dbReference type="RefSeq" id="WP_131941326.1">
    <property type="nucleotide sequence ID" value="NZ_BAAAMX010000036.1"/>
</dbReference>
<dbReference type="SUPFAM" id="SSF51735">
    <property type="entry name" value="NAD(P)-binding Rossmann-fold domains"/>
    <property type="match status" value="1"/>
</dbReference>
<evidence type="ECO:0000313" key="4">
    <source>
        <dbReference type="Proteomes" id="UP000295431"/>
    </source>
</evidence>
<dbReference type="AlphaFoldDB" id="A0A4R4NV25"/>
<dbReference type="PRINTS" id="PR00080">
    <property type="entry name" value="SDRFAMILY"/>
</dbReference>
<dbReference type="InterPro" id="IPR002347">
    <property type="entry name" value="SDR_fam"/>
</dbReference>
<dbReference type="PANTHER" id="PTHR43639">
    <property type="entry name" value="OXIDOREDUCTASE, SHORT-CHAIN DEHYDROGENASE/REDUCTASE FAMILY (AFU_ORTHOLOGUE AFUA_5G02870)"/>
    <property type="match status" value="1"/>
</dbReference>
<dbReference type="PRINTS" id="PR00081">
    <property type="entry name" value="GDHRDH"/>
</dbReference>
<dbReference type="OrthoDB" id="4380821at2"/>
<comment type="caution">
    <text evidence="3">The sequence shown here is derived from an EMBL/GenBank/DDBJ whole genome shotgun (WGS) entry which is preliminary data.</text>
</comment>
<keyword evidence="2" id="KW-0560">Oxidoreductase</keyword>
<accession>A0A4R4NV25</accession>
<gene>
    <name evidence="3" type="ORF">E1284_20665</name>
</gene>
<dbReference type="Gene3D" id="3.40.50.720">
    <property type="entry name" value="NAD(P)-binding Rossmann-like Domain"/>
    <property type="match status" value="1"/>
</dbReference>
<dbReference type="Proteomes" id="UP000295431">
    <property type="component" value="Unassembled WGS sequence"/>
</dbReference>
<dbReference type="CDD" id="cd05233">
    <property type="entry name" value="SDR_c"/>
    <property type="match status" value="1"/>
</dbReference>
<evidence type="ECO:0000256" key="2">
    <source>
        <dbReference type="ARBA" id="ARBA00023002"/>
    </source>
</evidence>
<dbReference type="PROSITE" id="PS00061">
    <property type="entry name" value="ADH_SHORT"/>
    <property type="match status" value="1"/>
</dbReference>
<proteinExistence type="inferred from homology"/>
<dbReference type="InterPro" id="IPR020904">
    <property type="entry name" value="Sc_DH/Rdtase_CS"/>
</dbReference>
<dbReference type="GO" id="GO:0016491">
    <property type="term" value="F:oxidoreductase activity"/>
    <property type="evidence" value="ECO:0007669"/>
    <property type="project" value="UniProtKB-KW"/>
</dbReference>
<reference evidence="3 4" key="1">
    <citation type="submission" date="2019-03" db="EMBL/GenBank/DDBJ databases">
        <title>Draft genome sequences of novel Actinobacteria.</title>
        <authorList>
            <person name="Sahin N."/>
            <person name="Ay H."/>
            <person name="Saygin H."/>
        </authorList>
    </citation>
    <scope>NUCLEOTIDE SEQUENCE [LARGE SCALE GENOMIC DNA]</scope>
    <source>
        <strain evidence="3 4">DSM 45347</strain>
    </source>
</reference>
<comment type="similarity">
    <text evidence="1">Belongs to the short-chain dehydrogenases/reductases (SDR) family.</text>
</comment>
<protein>
    <submittedName>
        <fullName evidence="3">SDR family oxidoreductase</fullName>
    </submittedName>
</protein>
<dbReference type="Pfam" id="PF13561">
    <property type="entry name" value="adh_short_C2"/>
    <property type="match status" value="1"/>
</dbReference>
<sequence length="253" mass="26428">MASLSDKVAIITGAGQGVGQGIALALASEGASIAVLGRTESKLDATCELIRERGAKAESFVCDVLDTAAIPGVVERVAEAFGGVDILVNNAYSGCYGPLLELTDRNFQKGFVSGPFAAFAFMKACHPHMKARGGGSIVNLVTSAMVRWDPATFGAYAAAKQALRSLTRTAAAEWGADGIRANNIAPHALSPGLKWWVENNPEAAEEFRKTIPLGYIGECEEDIGRAVVALVQPAMRYLTGATIPLDGGQANFG</sequence>
<evidence type="ECO:0000313" key="3">
    <source>
        <dbReference type="EMBL" id="TDC13335.1"/>
    </source>
</evidence>
<organism evidence="3 4">
    <name type="scientific">Actinomadura bangladeshensis</name>
    <dbReference type="NCBI Taxonomy" id="453573"/>
    <lineage>
        <taxon>Bacteria</taxon>
        <taxon>Bacillati</taxon>
        <taxon>Actinomycetota</taxon>
        <taxon>Actinomycetes</taxon>
        <taxon>Streptosporangiales</taxon>
        <taxon>Thermomonosporaceae</taxon>
        <taxon>Actinomadura</taxon>
    </lineage>
</organism>
<dbReference type="PANTHER" id="PTHR43639:SF1">
    <property type="entry name" value="SHORT-CHAIN DEHYDROGENASE_REDUCTASE FAMILY PROTEIN"/>
    <property type="match status" value="1"/>
</dbReference>
<name>A0A4R4NV25_9ACTN</name>